<dbReference type="Pfam" id="PF08244">
    <property type="entry name" value="Glyco_hydro_32C"/>
    <property type="match status" value="1"/>
</dbReference>
<evidence type="ECO:0000313" key="12">
    <source>
        <dbReference type="EMBL" id="MED4400100.1"/>
    </source>
</evidence>
<dbReference type="SUPFAM" id="SSF49899">
    <property type="entry name" value="Concanavalin A-like lectins/glucanases"/>
    <property type="match status" value="1"/>
</dbReference>
<dbReference type="InterPro" id="IPR023296">
    <property type="entry name" value="Glyco_hydro_beta-prop_sf"/>
</dbReference>
<dbReference type="InterPro" id="IPR013320">
    <property type="entry name" value="ConA-like_dom_sf"/>
</dbReference>
<keyword evidence="5 8" id="KW-0378">Hydrolase</keyword>
<proteinExistence type="inferred from homology"/>
<accession>A0ABU6NSH2</accession>
<dbReference type="InterPro" id="IPR018053">
    <property type="entry name" value="Glyco_hydro_32_AS"/>
</dbReference>
<evidence type="ECO:0000256" key="1">
    <source>
        <dbReference type="ARBA" id="ARBA00004914"/>
    </source>
</evidence>
<keyword evidence="9" id="KW-0963">Cytoplasm</keyword>
<feature type="domain" description="Glycosyl hydrolase family 32 N-terminal" evidence="10">
    <location>
        <begin position="31"/>
        <end position="336"/>
    </location>
</feature>
<evidence type="ECO:0000256" key="4">
    <source>
        <dbReference type="ARBA" id="ARBA00019623"/>
    </source>
</evidence>
<dbReference type="PANTHER" id="PTHR43101">
    <property type="entry name" value="BETA-FRUCTOSIDASE"/>
    <property type="match status" value="1"/>
</dbReference>
<comment type="caution">
    <text evidence="12">The sequence shown here is derived from an EMBL/GenBank/DDBJ whole genome shotgun (WGS) entry which is preliminary data.</text>
</comment>
<comment type="subcellular location">
    <subcellularLocation>
        <location evidence="9">Cytoplasm</location>
    </subcellularLocation>
</comment>
<comment type="function">
    <text evidence="9">Enables the bacterium to metabolize sucrose as a sole carbon source.</text>
</comment>
<dbReference type="InterPro" id="IPR013189">
    <property type="entry name" value="Glyco_hydro_32_C"/>
</dbReference>
<evidence type="ECO:0000256" key="9">
    <source>
        <dbReference type="RuleBase" id="RU365015"/>
    </source>
</evidence>
<evidence type="ECO:0000313" key="13">
    <source>
        <dbReference type="Proteomes" id="UP001342826"/>
    </source>
</evidence>
<keyword evidence="13" id="KW-1185">Reference proteome</keyword>
<sequence>MKEKQLIYNAFEKINENKKNRKEDPYRLKFHLMPPVGLLNDPNGLIQYKGVYHVFYQWNPFETSHGPKFWGHYTSTDMIHWKEEYPALIPSESYEINGCYSGSAVEREGQLILFYTGNVKTENNERKTYQCKAVSNDGVHFEKSGPVLFLPDGYTPHFRDPKVWKRGNTWYMIIGAQTVEEQGAAVLFSSSDLEKWEYKGPIAGSFMNGLGQFGYMWECPDFFELECKDVLLVSPQGLEPEGYKYQNLFQSGYFIGKWREGTTEFPHGEFTELDRGFDFYAPQTFQDERGRRIMIGWMGITDEREAFQPTIEKGWIHALSMPRELVLHGEKLYQKPLLELMKLRNSKDFSQHISLVKEEKSWQEICSDVSELKVEFKKIEAKIFKLSIRNNVEITIHLDEEAVTFKRKSWKDGSVESRSCPLKRCEQLHLFLDTSSVELFLNDGQEVFTARFFSDPHDKEIVFYTDGKIDLLLEKWSLGAYQIDEISMNISN</sequence>
<dbReference type="Gene3D" id="2.60.120.560">
    <property type="entry name" value="Exo-inulinase, domain 1"/>
    <property type="match status" value="1"/>
</dbReference>
<dbReference type="EC" id="3.2.1.26" evidence="3 8"/>
<dbReference type="SMART" id="SM00640">
    <property type="entry name" value="Glyco_32"/>
    <property type="match status" value="1"/>
</dbReference>
<evidence type="ECO:0000259" key="10">
    <source>
        <dbReference type="Pfam" id="PF00251"/>
    </source>
</evidence>
<evidence type="ECO:0000256" key="8">
    <source>
        <dbReference type="RuleBase" id="RU362110"/>
    </source>
</evidence>
<dbReference type="EMBL" id="JARTFS010000001">
    <property type="protein sequence ID" value="MED4400100.1"/>
    <property type="molecule type" value="Genomic_DNA"/>
</dbReference>
<dbReference type="RefSeq" id="WP_328014713.1">
    <property type="nucleotide sequence ID" value="NZ_JARTFS010000001.1"/>
</dbReference>
<dbReference type="Proteomes" id="UP001342826">
    <property type="component" value="Unassembled WGS sequence"/>
</dbReference>
<gene>
    <name evidence="12" type="ORF">P9271_01850</name>
</gene>
<comment type="similarity">
    <text evidence="2 8">Belongs to the glycosyl hydrolase 32 family.</text>
</comment>
<evidence type="ECO:0000259" key="11">
    <source>
        <dbReference type="Pfam" id="PF08244"/>
    </source>
</evidence>
<dbReference type="InterPro" id="IPR006232">
    <property type="entry name" value="Suc6P_hydrolase"/>
</dbReference>
<comment type="catalytic activity">
    <reaction evidence="8">
        <text>Hydrolysis of terminal non-reducing beta-D-fructofuranoside residues in beta-D-fructofuranosides.</text>
        <dbReference type="EC" id="3.2.1.26"/>
    </reaction>
</comment>
<evidence type="ECO:0000256" key="3">
    <source>
        <dbReference type="ARBA" id="ARBA00012758"/>
    </source>
</evidence>
<dbReference type="Gene3D" id="2.115.10.20">
    <property type="entry name" value="Glycosyl hydrolase domain, family 43"/>
    <property type="match status" value="1"/>
</dbReference>
<dbReference type="Pfam" id="PF00251">
    <property type="entry name" value="Glyco_hydro_32N"/>
    <property type="match status" value="1"/>
</dbReference>
<comment type="pathway">
    <text evidence="1 9">Glycan biosynthesis; sucrose metabolism.</text>
</comment>
<dbReference type="CDD" id="cd18623">
    <property type="entry name" value="GH32_ScrB-like"/>
    <property type="match status" value="1"/>
</dbReference>
<evidence type="ECO:0000256" key="7">
    <source>
        <dbReference type="ARBA" id="ARBA00033367"/>
    </source>
</evidence>
<name>A0ABU6NSH2_9BACI</name>
<dbReference type="GO" id="GO:0004564">
    <property type="term" value="F:beta-fructofuranosidase activity"/>
    <property type="evidence" value="ECO:0007669"/>
    <property type="project" value="UniProtKB-EC"/>
</dbReference>
<keyword evidence="6 8" id="KW-0326">Glycosidase</keyword>
<evidence type="ECO:0000256" key="2">
    <source>
        <dbReference type="ARBA" id="ARBA00009902"/>
    </source>
</evidence>
<dbReference type="NCBIfam" id="TIGR01322">
    <property type="entry name" value="scrB_fam"/>
    <property type="match status" value="1"/>
</dbReference>
<feature type="domain" description="Glycosyl hydrolase family 32 C-terminal" evidence="11">
    <location>
        <begin position="339"/>
        <end position="468"/>
    </location>
</feature>
<keyword evidence="9" id="KW-0119">Carbohydrate metabolism</keyword>
<dbReference type="InterPro" id="IPR001362">
    <property type="entry name" value="Glyco_hydro_32"/>
</dbReference>
<reference evidence="12 13" key="1">
    <citation type="submission" date="2023-03" db="EMBL/GenBank/DDBJ databases">
        <title>Bacillus Genome Sequencing.</title>
        <authorList>
            <person name="Dunlap C."/>
        </authorList>
    </citation>
    <scope>NUCLEOTIDE SEQUENCE [LARGE SCALE GENOMIC DNA]</scope>
    <source>
        <strain evidence="12 13">NRS-1717</strain>
    </source>
</reference>
<dbReference type="PROSITE" id="PS00609">
    <property type="entry name" value="GLYCOSYL_HYDROL_F32"/>
    <property type="match status" value="1"/>
</dbReference>
<dbReference type="InterPro" id="IPR013148">
    <property type="entry name" value="Glyco_hydro_32_N"/>
</dbReference>
<organism evidence="12 13">
    <name type="scientific">Metabacillus fastidiosus</name>
    <dbReference type="NCBI Taxonomy" id="1458"/>
    <lineage>
        <taxon>Bacteria</taxon>
        <taxon>Bacillati</taxon>
        <taxon>Bacillota</taxon>
        <taxon>Bacilli</taxon>
        <taxon>Bacillales</taxon>
        <taxon>Bacillaceae</taxon>
        <taxon>Metabacillus</taxon>
    </lineage>
</organism>
<dbReference type="SUPFAM" id="SSF75005">
    <property type="entry name" value="Arabinanase/levansucrase/invertase"/>
    <property type="match status" value="1"/>
</dbReference>
<protein>
    <recommendedName>
        <fullName evidence="4 8">Sucrose-6-phosphate hydrolase</fullName>
        <ecNumber evidence="3 8">3.2.1.26</ecNumber>
    </recommendedName>
    <alternativeName>
        <fullName evidence="7 9">Invertase</fullName>
    </alternativeName>
</protein>
<evidence type="ECO:0000256" key="6">
    <source>
        <dbReference type="ARBA" id="ARBA00023295"/>
    </source>
</evidence>
<dbReference type="PANTHER" id="PTHR43101:SF1">
    <property type="entry name" value="BETA-FRUCTOSIDASE"/>
    <property type="match status" value="1"/>
</dbReference>
<evidence type="ECO:0000256" key="5">
    <source>
        <dbReference type="ARBA" id="ARBA00022801"/>
    </source>
</evidence>
<dbReference type="InterPro" id="IPR051214">
    <property type="entry name" value="GH32_Enzymes"/>
</dbReference>